<organism evidence="6">
    <name type="scientific">Salvia splendens</name>
    <name type="common">Scarlet sage</name>
    <dbReference type="NCBI Taxonomy" id="180675"/>
    <lineage>
        <taxon>Eukaryota</taxon>
        <taxon>Viridiplantae</taxon>
        <taxon>Streptophyta</taxon>
        <taxon>Embryophyta</taxon>
        <taxon>Tracheophyta</taxon>
        <taxon>Spermatophyta</taxon>
        <taxon>Magnoliopsida</taxon>
        <taxon>eudicotyledons</taxon>
        <taxon>Gunneridae</taxon>
        <taxon>Pentapetalae</taxon>
        <taxon>asterids</taxon>
        <taxon>lamiids</taxon>
        <taxon>Lamiales</taxon>
        <taxon>Lamiaceae</taxon>
        <taxon>Nepetoideae</taxon>
        <taxon>Mentheae</taxon>
        <taxon>Salviinae</taxon>
        <taxon>Salvia</taxon>
        <taxon>Salvia subgen. Calosphace</taxon>
        <taxon>core Calosphace</taxon>
    </lineage>
</organism>
<reference evidence="6" key="2">
    <citation type="submission" date="2020-08" db="EMBL/GenBank/DDBJ databases">
        <title>Plant Genome Project.</title>
        <authorList>
            <person name="Zhang R.-G."/>
        </authorList>
    </citation>
    <scope>NUCLEOTIDE SEQUENCE</scope>
    <source>
        <strain evidence="6">Huo1</strain>
        <tissue evidence="6">Leaf</tissue>
    </source>
</reference>
<keyword evidence="3" id="KW-1133">Transmembrane helix</keyword>
<name>A0A8X8YPN4_SALSN</name>
<evidence type="ECO:0000259" key="5">
    <source>
        <dbReference type="Pfam" id="PF04576"/>
    </source>
</evidence>
<dbReference type="EMBL" id="PNBA02000001">
    <property type="protein sequence ID" value="KAG6436311.1"/>
    <property type="molecule type" value="Genomic_DNA"/>
</dbReference>
<proteinExistence type="predicted"/>
<evidence type="ECO:0000256" key="3">
    <source>
        <dbReference type="ARBA" id="ARBA00022989"/>
    </source>
</evidence>
<comment type="caution">
    <text evidence="6">The sequence shown here is derived from an EMBL/GenBank/DDBJ whole genome shotgun (WGS) entry which is preliminary data.</text>
</comment>
<keyword evidence="2" id="KW-0812">Transmembrane</keyword>
<evidence type="ECO:0000256" key="1">
    <source>
        <dbReference type="ARBA" id="ARBA00004370"/>
    </source>
</evidence>
<reference evidence="6" key="1">
    <citation type="submission" date="2018-01" db="EMBL/GenBank/DDBJ databases">
        <authorList>
            <person name="Mao J.F."/>
        </authorList>
    </citation>
    <scope>NUCLEOTIDE SEQUENCE</scope>
    <source>
        <strain evidence="6">Huo1</strain>
        <tissue evidence="6">Leaf</tissue>
    </source>
</reference>
<dbReference type="GO" id="GO:0016020">
    <property type="term" value="C:membrane"/>
    <property type="evidence" value="ECO:0007669"/>
    <property type="project" value="UniProtKB-SubCell"/>
</dbReference>
<dbReference type="AlphaFoldDB" id="A0A8X8YPN4"/>
<protein>
    <recommendedName>
        <fullName evidence="5">GTD-binding domain-containing protein</fullName>
    </recommendedName>
</protein>
<dbReference type="Proteomes" id="UP000298416">
    <property type="component" value="Unassembled WGS sequence"/>
</dbReference>
<evidence type="ECO:0000313" key="6">
    <source>
        <dbReference type="EMBL" id="KAG6436311.1"/>
    </source>
</evidence>
<evidence type="ECO:0000256" key="4">
    <source>
        <dbReference type="ARBA" id="ARBA00023136"/>
    </source>
</evidence>
<evidence type="ECO:0000256" key="2">
    <source>
        <dbReference type="ARBA" id="ARBA00022692"/>
    </source>
</evidence>
<dbReference type="InterPro" id="IPR007656">
    <property type="entry name" value="GTD-bd"/>
</dbReference>
<accession>A0A8X8YPN4</accession>
<comment type="subcellular location">
    <subcellularLocation>
        <location evidence="1">Membrane</location>
    </subcellularLocation>
</comment>
<keyword evidence="4" id="KW-0472">Membrane</keyword>
<dbReference type="GO" id="GO:0080115">
    <property type="term" value="F:myosin XI tail binding"/>
    <property type="evidence" value="ECO:0007669"/>
    <property type="project" value="UniProtKB-ARBA"/>
</dbReference>
<feature type="domain" description="GTD-binding" evidence="5">
    <location>
        <begin position="37"/>
        <end position="81"/>
    </location>
</feature>
<dbReference type="Pfam" id="PF04576">
    <property type="entry name" value="Zein-binding"/>
    <property type="match status" value="1"/>
</dbReference>
<gene>
    <name evidence="6" type="ORF">SASPL_101205</name>
</gene>
<keyword evidence="7" id="KW-1185">Reference proteome</keyword>
<evidence type="ECO:0000313" key="7">
    <source>
        <dbReference type="Proteomes" id="UP000298416"/>
    </source>
</evidence>
<sequence length="91" mass="11126">MWIRGVGIEKIGENAAAERERAGQLLLRQRRKPWVCEKNSIQMGYNQHRRLCEARDVHDEEVIKSLEWVLWRRENELRYLSYFTSTTMYYY</sequence>